<keyword evidence="3" id="KW-0813">Transport</keyword>
<accession>A0ABW1S743</accession>
<dbReference type="PIRSF" id="PIRSF002741">
    <property type="entry name" value="MppA"/>
    <property type="match status" value="1"/>
</dbReference>
<dbReference type="Gene3D" id="3.40.190.10">
    <property type="entry name" value="Periplasmic binding protein-like II"/>
    <property type="match status" value="1"/>
</dbReference>
<comment type="subcellular location">
    <subcellularLocation>
        <location evidence="1">Periplasm</location>
    </subcellularLocation>
</comment>
<organism evidence="7 8">
    <name type="scientific">Ponticaulis profundi</name>
    <dbReference type="NCBI Taxonomy" id="2665222"/>
    <lineage>
        <taxon>Bacteria</taxon>
        <taxon>Pseudomonadati</taxon>
        <taxon>Pseudomonadota</taxon>
        <taxon>Alphaproteobacteria</taxon>
        <taxon>Hyphomonadales</taxon>
        <taxon>Hyphomonadaceae</taxon>
        <taxon>Ponticaulis</taxon>
    </lineage>
</organism>
<evidence type="ECO:0000256" key="3">
    <source>
        <dbReference type="ARBA" id="ARBA00022448"/>
    </source>
</evidence>
<evidence type="ECO:0000313" key="8">
    <source>
        <dbReference type="Proteomes" id="UP001596303"/>
    </source>
</evidence>
<comment type="caution">
    <text evidence="7">The sequence shown here is derived from an EMBL/GenBank/DDBJ whole genome shotgun (WGS) entry which is preliminary data.</text>
</comment>
<dbReference type="PANTHER" id="PTHR30290:SF10">
    <property type="entry name" value="PERIPLASMIC OLIGOPEPTIDE-BINDING PROTEIN-RELATED"/>
    <property type="match status" value="1"/>
</dbReference>
<dbReference type="Proteomes" id="UP001596303">
    <property type="component" value="Unassembled WGS sequence"/>
</dbReference>
<keyword evidence="4 5" id="KW-0732">Signal</keyword>
<dbReference type="CDD" id="cd08504">
    <property type="entry name" value="PBP2_OppA"/>
    <property type="match status" value="1"/>
</dbReference>
<evidence type="ECO:0000256" key="5">
    <source>
        <dbReference type="SAM" id="SignalP"/>
    </source>
</evidence>
<dbReference type="InterPro" id="IPR000914">
    <property type="entry name" value="SBP_5_dom"/>
</dbReference>
<comment type="similarity">
    <text evidence="2">Belongs to the bacterial solute-binding protein 5 family.</text>
</comment>
<dbReference type="Gene3D" id="3.10.105.10">
    <property type="entry name" value="Dipeptide-binding Protein, Domain 3"/>
    <property type="match status" value="1"/>
</dbReference>
<feature type="chain" id="PRO_5046635776" evidence="5">
    <location>
        <begin position="31"/>
        <end position="534"/>
    </location>
</feature>
<dbReference type="RefSeq" id="WP_377376038.1">
    <property type="nucleotide sequence ID" value="NZ_JBHSSW010000004.1"/>
</dbReference>
<name>A0ABW1S743_9PROT</name>
<evidence type="ECO:0000256" key="4">
    <source>
        <dbReference type="ARBA" id="ARBA00022729"/>
    </source>
</evidence>
<dbReference type="Pfam" id="PF00496">
    <property type="entry name" value="SBP_bac_5"/>
    <property type="match status" value="1"/>
</dbReference>
<feature type="domain" description="Solute-binding protein family 5" evidence="6">
    <location>
        <begin position="75"/>
        <end position="453"/>
    </location>
</feature>
<dbReference type="InterPro" id="IPR039424">
    <property type="entry name" value="SBP_5"/>
</dbReference>
<gene>
    <name evidence="7" type="ORF">ACFQDM_04500</name>
</gene>
<keyword evidence="8" id="KW-1185">Reference proteome</keyword>
<dbReference type="Gene3D" id="3.90.76.10">
    <property type="entry name" value="Dipeptide-binding Protein, Domain 1"/>
    <property type="match status" value="1"/>
</dbReference>
<dbReference type="EMBL" id="JBHSSW010000004">
    <property type="protein sequence ID" value="MFC6197324.1"/>
    <property type="molecule type" value="Genomic_DNA"/>
</dbReference>
<evidence type="ECO:0000256" key="1">
    <source>
        <dbReference type="ARBA" id="ARBA00004418"/>
    </source>
</evidence>
<dbReference type="SUPFAM" id="SSF53850">
    <property type="entry name" value="Periplasmic binding protein-like II"/>
    <property type="match status" value="1"/>
</dbReference>
<dbReference type="InterPro" id="IPR030678">
    <property type="entry name" value="Peptide/Ni-bd"/>
</dbReference>
<sequence>MPNWSTSLKYVTVAAAAFLAACGGSNSSNSAETLRRGISANPDTLDPHKVSSQWENIVIGDMFIGLFTDGKDATPVLGMAESYEIDESATKWTFTLKDANWSDGVPVTAYDFEYAFRRILNPETASQYASLLFLIKNAEGYYNQDLPAEELGVTAVDDKTLVIDLEYPAPYLPGLLKHYTAFPVPKHKVEELGDDWIKPENIVVNGPYKLTEWRTRDFIRSVVNTQFDGAEDLCFKEVVYFPYEDLDAIERYIETGRLDMNNAFEGQRTQELREKFPGWVRAVPALITTYYAFNTELPKFEDVRVRNALAMALDRDFMVNEVLTAGYVPAYSLVPPGIANYDGGAEVYWADMSQEERQAEAKRLLEEAGYGPDNPFEFTYIYRSTDDNPKVAPAVQANWNSIAPWVKAEIQMQDTAVQYARLRQADFEIGDAAWVADYNDPQNFLFLLESRTGVMNYGNYASAEYDELVEASNLETDMEARKAILKEAEQLMLDEMPIIPMWYQVAKNLVDPNLTGYADNPEDVHRSRYICRKD</sequence>
<reference evidence="8" key="1">
    <citation type="journal article" date="2019" name="Int. J. Syst. Evol. Microbiol.">
        <title>The Global Catalogue of Microorganisms (GCM) 10K type strain sequencing project: providing services to taxonomists for standard genome sequencing and annotation.</title>
        <authorList>
            <consortium name="The Broad Institute Genomics Platform"/>
            <consortium name="The Broad Institute Genome Sequencing Center for Infectious Disease"/>
            <person name="Wu L."/>
            <person name="Ma J."/>
        </authorList>
    </citation>
    <scope>NUCLEOTIDE SEQUENCE [LARGE SCALE GENOMIC DNA]</scope>
    <source>
        <strain evidence="8">CGMCC-1.15741</strain>
    </source>
</reference>
<proteinExistence type="inferred from homology"/>
<evidence type="ECO:0000259" key="6">
    <source>
        <dbReference type="Pfam" id="PF00496"/>
    </source>
</evidence>
<evidence type="ECO:0000313" key="7">
    <source>
        <dbReference type="EMBL" id="MFC6197324.1"/>
    </source>
</evidence>
<dbReference type="PANTHER" id="PTHR30290">
    <property type="entry name" value="PERIPLASMIC BINDING COMPONENT OF ABC TRANSPORTER"/>
    <property type="match status" value="1"/>
</dbReference>
<evidence type="ECO:0000256" key="2">
    <source>
        <dbReference type="ARBA" id="ARBA00005695"/>
    </source>
</evidence>
<protein>
    <submittedName>
        <fullName evidence="7">Peptide ABC transporter substrate-binding protein</fullName>
    </submittedName>
</protein>
<feature type="signal peptide" evidence="5">
    <location>
        <begin position="1"/>
        <end position="30"/>
    </location>
</feature>